<keyword evidence="4" id="KW-1185">Reference proteome</keyword>
<comment type="caution">
    <text evidence="3">The sequence shown here is derived from an EMBL/GenBank/DDBJ whole genome shotgun (WGS) entry which is preliminary data.</text>
</comment>
<dbReference type="Gene3D" id="1.25.40.10">
    <property type="entry name" value="Tetratricopeptide repeat domain"/>
    <property type="match status" value="1"/>
</dbReference>
<dbReference type="Gene3D" id="3.30.420.10">
    <property type="entry name" value="Ribonuclease H-like superfamily/Ribonuclease H"/>
    <property type="match status" value="1"/>
</dbReference>
<reference evidence="3" key="2">
    <citation type="journal article" date="2020" name="Microorganisms">
        <title>Osmotic Adaptation and Compatible Solute Biosynthesis of Phototrophic Bacteria as Revealed from Genome Analyses.</title>
        <authorList>
            <person name="Imhoff J.F."/>
            <person name="Rahn T."/>
            <person name="Kunzel S."/>
            <person name="Keller A."/>
            <person name="Neulinger S.C."/>
        </authorList>
    </citation>
    <scope>NUCLEOTIDE SEQUENCE</scope>
    <source>
        <strain evidence="3">DSM 11080</strain>
    </source>
</reference>
<sequence>MPSLQERLRRLRGATGSDADPAATSQRPEPNRQHRHATGSDADPAATSPSVASPADTSRPRPSLAARMRRLAPARHGGRPAAPVAAETVADQLGAELIRPGLALLERRHPLTWRHGRYPLGRCLEGARAQPGTGLDDALLATPEAAVFLDTETSGLAGGTGTWVFVAGLGRIEGRELVLRQYLLLRLDAEAEMMERVAAELGAAEQLISYNGKGFDLPLLETRLCLNGRRPELATTPHLDLLHPVRRAFASRWPDCRLATCERKLLGVERGDDLPGAEAPAAWLEWLRGGQPGRLGAVLRHNRLDLLSLAVLIPALAEVQREPVRHGADIRSLARHLCRCNQTEAAERLLEAHRRELEPAAALDLAQLKRRRGAWVEALAIWEALAALGDPAAILELAKHHEHVGRDLAQALAYAERLPDGDASAHRRARLRRRLQRCGDTGALNR</sequence>
<feature type="domain" description="YprB ribonuclease H-like" evidence="2">
    <location>
        <begin position="147"/>
        <end position="313"/>
    </location>
</feature>
<dbReference type="InterPro" id="IPR036397">
    <property type="entry name" value="RNaseH_sf"/>
</dbReference>
<dbReference type="AlphaFoldDB" id="A0AAJ0XC77"/>
<dbReference type="InterPro" id="IPR012337">
    <property type="entry name" value="RNaseH-like_sf"/>
</dbReference>
<dbReference type="EMBL" id="NRSJ01000064">
    <property type="protein sequence ID" value="MBK1707103.1"/>
    <property type="molecule type" value="Genomic_DNA"/>
</dbReference>
<proteinExistence type="predicted"/>
<dbReference type="GO" id="GO:0003676">
    <property type="term" value="F:nucleic acid binding"/>
    <property type="evidence" value="ECO:0007669"/>
    <property type="project" value="InterPro"/>
</dbReference>
<name>A0AAJ0XC77_9GAMM</name>
<gene>
    <name evidence="3" type="ORF">CKO40_21855</name>
</gene>
<evidence type="ECO:0000313" key="3">
    <source>
        <dbReference type="EMBL" id="MBK1707103.1"/>
    </source>
</evidence>
<organism evidence="3 4">
    <name type="scientific">Halochromatium glycolicum</name>
    <dbReference type="NCBI Taxonomy" id="85075"/>
    <lineage>
        <taxon>Bacteria</taxon>
        <taxon>Pseudomonadati</taxon>
        <taxon>Pseudomonadota</taxon>
        <taxon>Gammaproteobacteria</taxon>
        <taxon>Chromatiales</taxon>
        <taxon>Chromatiaceae</taxon>
        <taxon>Halochromatium</taxon>
    </lineage>
</organism>
<dbReference type="PANTHER" id="PTHR38462">
    <property type="entry name" value="EXONUCLEASE-LIKE PROTEIN"/>
    <property type="match status" value="1"/>
</dbReference>
<evidence type="ECO:0000313" key="4">
    <source>
        <dbReference type="Proteomes" id="UP001296776"/>
    </source>
</evidence>
<dbReference type="Pfam" id="PF13482">
    <property type="entry name" value="RNase_H_2"/>
    <property type="match status" value="1"/>
</dbReference>
<reference evidence="3" key="1">
    <citation type="submission" date="2017-08" db="EMBL/GenBank/DDBJ databases">
        <authorList>
            <person name="Imhoff J.F."/>
            <person name="Rahn T."/>
            <person name="Kuenzel S."/>
            <person name="Neulinger S.C."/>
        </authorList>
    </citation>
    <scope>NUCLEOTIDE SEQUENCE</scope>
    <source>
        <strain evidence="3">DSM 11080</strain>
    </source>
</reference>
<evidence type="ECO:0000256" key="1">
    <source>
        <dbReference type="SAM" id="MobiDB-lite"/>
    </source>
</evidence>
<dbReference type="InterPro" id="IPR038720">
    <property type="entry name" value="YprB_RNase_H-like_dom"/>
</dbReference>
<feature type="region of interest" description="Disordered" evidence="1">
    <location>
        <begin position="1"/>
        <end position="63"/>
    </location>
</feature>
<accession>A0AAJ0XC77</accession>
<evidence type="ECO:0000259" key="2">
    <source>
        <dbReference type="Pfam" id="PF13482"/>
    </source>
</evidence>
<feature type="compositionally biased region" description="Low complexity" evidence="1">
    <location>
        <begin position="40"/>
        <end position="63"/>
    </location>
</feature>
<protein>
    <recommendedName>
        <fullName evidence="2">YprB ribonuclease H-like domain-containing protein</fullName>
    </recommendedName>
</protein>
<dbReference type="PANTHER" id="PTHR38462:SF1">
    <property type="entry name" value="YPRB RIBONUCLEASE H-LIKE DOMAIN-CONTAINING PROTEIN"/>
    <property type="match status" value="1"/>
</dbReference>
<dbReference type="InterPro" id="IPR011990">
    <property type="entry name" value="TPR-like_helical_dom_sf"/>
</dbReference>
<dbReference type="Proteomes" id="UP001296776">
    <property type="component" value="Unassembled WGS sequence"/>
</dbReference>
<dbReference type="SUPFAM" id="SSF53098">
    <property type="entry name" value="Ribonuclease H-like"/>
    <property type="match status" value="1"/>
</dbReference>